<reference evidence="3" key="2">
    <citation type="journal article" date="2020" name="Int. J. Syst. Evol. Microbiol.">
        <title>Genomic insights into a novel species Rhodoferax aquaticus sp. nov., isolated from freshwater.</title>
        <authorList>
            <person name="Li T."/>
            <person name="Zhuo Y."/>
            <person name="Jin C.Z."/>
            <person name="Wu X."/>
            <person name="Ko S.R."/>
            <person name="Jin F.J."/>
            <person name="Ahn C.Y."/>
            <person name="Oh H.M."/>
            <person name="Lee H.G."/>
            <person name="Jin L."/>
        </authorList>
    </citation>
    <scope>NUCLEOTIDE SEQUENCE [LARGE SCALE GENOMIC DNA]</scope>
    <source>
        <strain evidence="3">Gr-4</strain>
    </source>
</reference>
<dbReference type="Proteomes" id="UP000317365">
    <property type="component" value="Chromosome"/>
</dbReference>
<dbReference type="InterPro" id="IPR000182">
    <property type="entry name" value="GNAT_dom"/>
</dbReference>
<dbReference type="CDD" id="cd04301">
    <property type="entry name" value="NAT_SF"/>
    <property type="match status" value="1"/>
</dbReference>
<dbReference type="Gene3D" id="3.40.630.30">
    <property type="match status" value="1"/>
</dbReference>
<evidence type="ECO:0000313" key="3">
    <source>
        <dbReference type="Proteomes" id="UP000317365"/>
    </source>
</evidence>
<dbReference type="RefSeq" id="WP_142811771.1">
    <property type="nucleotide sequence ID" value="NZ_CP036282.1"/>
</dbReference>
<accession>A0A515EPR3</accession>
<organism evidence="2 3">
    <name type="scientific">Rhodoferax aquaticus</name>
    <dbReference type="NCBI Taxonomy" id="2527691"/>
    <lineage>
        <taxon>Bacteria</taxon>
        <taxon>Pseudomonadati</taxon>
        <taxon>Pseudomonadota</taxon>
        <taxon>Betaproteobacteria</taxon>
        <taxon>Burkholderiales</taxon>
        <taxon>Comamonadaceae</taxon>
        <taxon>Rhodoferax</taxon>
    </lineage>
</organism>
<keyword evidence="3" id="KW-1185">Reference proteome</keyword>
<dbReference type="AlphaFoldDB" id="A0A515EPR3"/>
<proteinExistence type="predicted"/>
<sequence length="153" mass="17300">MTKEPQLHWKLSAFDSLNVHELYDFLQLRSEVFGLEQNCLFQDVDGYDQIAHHLMGYVGPQLVAYARCFAAHGKYAEASIGRVVTRPSARGTGLGHLLIEQAKLSVSTLWGPQPVRIGAQARLEKFYTDHGFVNDNKPYMEDGIPHLEMVWTP</sequence>
<name>A0A515EPR3_9BURK</name>
<gene>
    <name evidence="2" type="ORF">EXZ61_11015</name>
</gene>
<protein>
    <submittedName>
        <fullName evidence="2">GNAT family N-acetyltransferase</fullName>
    </submittedName>
</protein>
<dbReference type="Pfam" id="PF13673">
    <property type="entry name" value="Acetyltransf_10"/>
    <property type="match status" value="1"/>
</dbReference>
<feature type="domain" description="N-acetyltransferase" evidence="1">
    <location>
        <begin position="12"/>
        <end position="153"/>
    </location>
</feature>
<dbReference type="GO" id="GO:0016747">
    <property type="term" value="F:acyltransferase activity, transferring groups other than amino-acyl groups"/>
    <property type="evidence" value="ECO:0007669"/>
    <property type="project" value="InterPro"/>
</dbReference>
<evidence type="ECO:0000259" key="1">
    <source>
        <dbReference type="PROSITE" id="PS51186"/>
    </source>
</evidence>
<reference evidence="3" key="1">
    <citation type="submission" date="2019-02" db="EMBL/GenBank/DDBJ databases">
        <title>Complete genome sequence of Rhodoferax sp. Gr-4.</title>
        <authorList>
            <person name="Jin L."/>
        </authorList>
    </citation>
    <scope>NUCLEOTIDE SEQUENCE [LARGE SCALE GENOMIC DNA]</scope>
    <source>
        <strain evidence="3">Gr-4</strain>
    </source>
</reference>
<evidence type="ECO:0000313" key="2">
    <source>
        <dbReference type="EMBL" id="QDL54653.1"/>
    </source>
</evidence>
<dbReference type="PROSITE" id="PS51186">
    <property type="entry name" value="GNAT"/>
    <property type="match status" value="1"/>
</dbReference>
<dbReference type="InterPro" id="IPR016181">
    <property type="entry name" value="Acyl_CoA_acyltransferase"/>
</dbReference>
<dbReference type="SUPFAM" id="SSF55729">
    <property type="entry name" value="Acyl-CoA N-acyltransferases (Nat)"/>
    <property type="match status" value="1"/>
</dbReference>
<dbReference type="KEGG" id="rhg:EXZ61_11015"/>
<dbReference type="EMBL" id="CP036282">
    <property type="protein sequence ID" value="QDL54653.1"/>
    <property type="molecule type" value="Genomic_DNA"/>
</dbReference>